<feature type="region of interest" description="Disordered" evidence="1">
    <location>
        <begin position="201"/>
        <end position="233"/>
    </location>
</feature>
<dbReference type="AlphaFoldDB" id="A0A7S1WGE7"/>
<evidence type="ECO:0000313" key="3">
    <source>
        <dbReference type="EMBL" id="CAD9167250.1"/>
    </source>
</evidence>
<feature type="signal peptide" evidence="2">
    <location>
        <begin position="1"/>
        <end position="22"/>
    </location>
</feature>
<reference evidence="3" key="1">
    <citation type="submission" date="2021-01" db="EMBL/GenBank/DDBJ databases">
        <authorList>
            <person name="Corre E."/>
            <person name="Pelletier E."/>
            <person name="Niang G."/>
            <person name="Scheremetjew M."/>
            <person name="Finn R."/>
            <person name="Kale V."/>
            <person name="Holt S."/>
            <person name="Cochrane G."/>
            <person name="Meng A."/>
            <person name="Brown T."/>
            <person name="Cohen L."/>
        </authorList>
    </citation>
    <scope>NUCLEOTIDE SEQUENCE</scope>
    <source>
        <strain evidence="3">OF101</strain>
    </source>
</reference>
<proteinExistence type="predicted"/>
<sequence>MAATTSCLAALLLVLALAPTEAGEGPSWVGNNDEELHDIKDYWSDIEDLDVGDLDDETSDVPIDFRIEMGRRKQAIVPDQRHFQDIGAFADAQKGGQQMSVATFKWEVAEKLGKVGTEERAIMWKTMLETAGVKVQLHVTDPGKVLFVSWRMDMHDKVKDFVLSQPETDWWEYRQDKYFPEGRDGPTMDYEERKLLEMDKGWRERPYPKRPSYEPVVKKKKKRKGKKTTEAAA</sequence>
<protein>
    <submittedName>
        <fullName evidence="3">Uncharacterized protein</fullName>
    </submittedName>
</protein>
<organism evidence="3">
    <name type="scientific">Alexandrium catenella</name>
    <name type="common">Red tide dinoflagellate</name>
    <name type="synonym">Gonyaulax catenella</name>
    <dbReference type="NCBI Taxonomy" id="2925"/>
    <lineage>
        <taxon>Eukaryota</taxon>
        <taxon>Sar</taxon>
        <taxon>Alveolata</taxon>
        <taxon>Dinophyceae</taxon>
        <taxon>Gonyaulacales</taxon>
        <taxon>Pyrocystaceae</taxon>
        <taxon>Alexandrium</taxon>
    </lineage>
</organism>
<evidence type="ECO:0000256" key="2">
    <source>
        <dbReference type="SAM" id="SignalP"/>
    </source>
</evidence>
<gene>
    <name evidence="3" type="ORF">ACAT0790_LOCUS44018</name>
</gene>
<accession>A0A7S1WGE7</accession>
<evidence type="ECO:0000256" key="1">
    <source>
        <dbReference type="SAM" id="MobiDB-lite"/>
    </source>
</evidence>
<name>A0A7S1WGE7_ALECA</name>
<feature type="chain" id="PRO_5031074472" evidence="2">
    <location>
        <begin position="23"/>
        <end position="233"/>
    </location>
</feature>
<keyword evidence="2" id="KW-0732">Signal</keyword>
<dbReference type="EMBL" id="HBGE01073461">
    <property type="protein sequence ID" value="CAD9167250.1"/>
    <property type="molecule type" value="Transcribed_RNA"/>
</dbReference>
<dbReference type="Gene3D" id="3.30.70.260">
    <property type="match status" value="1"/>
</dbReference>